<keyword evidence="3" id="KW-1185">Reference proteome</keyword>
<sequence length="244" mass="27952">MDCSPTVYEQGGEAEQNPTQWTHIVREGKKQQQQEQKTLVIVRTKDEDGNRQEDDIKAADKKVWLYIGKLKPSTTVGNVKKYLSKNGIQGQVECEELTMLGGNKAFKVGISFHYLNITSKANFWSRGSDPTSPLLFNIATADITNILQNMTDTKLILYVNDMVLGSPNREELQATLMKPEKWVKENHPTINFEKTVQMTFRKGGKHSEKIQRLDKKLWQHCYHMMMADSRAASCVDMNKNCYMN</sequence>
<organism evidence="2 3">
    <name type="scientific">Periplaneta americana</name>
    <name type="common">American cockroach</name>
    <name type="synonym">Blatta americana</name>
    <dbReference type="NCBI Taxonomy" id="6978"/>
    <lineage>
        <taxon>Eukaryota</taxon>
        <taxon>Metazoa</taxon>
        <taxon>Ecdysozoa</taxon>
        <taxon>Arthropoda</taxon>
        <taxon>Hexapoda</taxon>
        <taxon>Insecta</taxon>
        <taxon>Pterygota</taxon>
        <taxon>Neoptera</taxon>
        <taxon>Polyneoptera</taxon>
        <taxon>Dictyoptera</taxon>
        <taxon>Blattodea</taxon>
        <taxon>Blattoidea</taxon>
        <taxon>Blattidae</taxon>
        <taxon>Blattinae</taxon>
        <taxon>Periplaneta</taxon>
    </lineage>
</organism>
<name>A0ABQ8S570_PERAM</name>
<proteinExistence type="predicted"/>
<evidence type="ECO:0000313" key="2">
    <source>
        <dbReference type="EMBL" id="KAJ4429161.1"/>
    </source>
</evidence>
<protein>
    <recommendedName>
        <fullName evidence="1">Reverse transcriptase domain-containing protein</fullName>
    </recommendedName>
</protein>
<dbReference type="Proteomes" id="UP001148838">
    <property type="component" value="Unassembled WGS sequence"/>
</dbReference>
<dbReference type="InterPro" id="IPR000477">
    <property type="entry name" value="RT_dom"/>
</dbReference>
<feature type="domain" description="Reverse transcriptase" evidence="1">
    <location>
        <begin position="130"/>
        <end position="206"/>
    </location>
</feature>
<dbReference type="Pfam" id="PF00078">
    <property type="entry name" value="RVT_1"/>
    <property type="match status" value="1"/>
</dbReference>
<dbReference type="EMBL" id="JAJSOF020000036">
    <property type="protein sequence ID" value="KAJ4429161.1"/>
    <property type="molecule type" value="Genomic_DNA"/>
</dbReference>
<gene>
    <name evidence="2" type="ORF">ANN_26164</name>
</gene>
<reference evidence="2 3" key="1">
    <citation type="journal article" date="2022" name="Allergy">
        <title>Genome assembly and annotation of Periplaneta americana reveal a comprehensive cockroach allergen profile.</title>
        <authorList>
            <person name="Wang L."/>
            <person name="Xiong Q."/>
            <person name="Saelim N."/>
            <person name="Wang L."/>
            <person name="Nong W."/>
            <person name="Wan A.T."/>
            <person name="Shi M."/>
            <person name="Liu X."/>
            <person name="Cao Q."/>
            <person name="Hui J.H.L."/>
            <person name="Sookrung N."/>
            <person name="Leung T.F."/>
            <person name="Tungtrongchitr A."/>
            <person name="Tsui S.K.W."/>
        </authorList>
    </citation>
    <scope>NUCLEOTIDE SEQUENCE [LARGE SCALE GENOMIC DNA]</scope>
    <source>
        <strain evidence="2">PWHHKU_190912</strain>
    </source>
</reference>
<comment type="caution">
    <text evidence="2">The sequence shown here is derived from an EMBL/GenBank/DDBJ whole genome shotgun (WGS) entry which is preliminary data.</text>
</comment>
<accession>A0ABQ8S570</accession>
<evidence type="ECO:0000259" key="1">
    <source>
        <dbReference type="Pfam" id="PF00078"/>
    </source>
</evidence>
<evidence type="ECO:0000313" key="3">
    <source>
        <dbReference type="Proteomes" id="UP001148838"/>
    </source>
</evidence>